<evidence type="ECO:0008006" key="4">
    <source>
        <dbReference type="Google" id="ProtNLM"/>
    </source>
</evidence>
<dbReference type="Proteomes" id="UP001221686">
    <property type="component" value="Unassembled WGS sequence"/>
</dbReference>
<dbReference type="EMBL" id="JAQNDL010000001">
    <property type="protein sequence ID" value="MDC0716956.1"/>
    <property type="molecule type" value="Genomic_DNA"/>
</dbReference>
<dbReference type="PROSITE" id="PS51257">
    <property type="entry name" value="PROKAR_LIPOPROTEIN"/>
    <property type="match status" value="1"/>
</dbReference>
<comment type="caution">
    <text evidence="2">The sequence shown here is derived from an EMBL/GenBank/DDBJ whole genome shotgun (WGS) entry which is preliminary data.</text>
</comment>
<keyword evidence="1" id="KW-0732">Signal</keyword>
<dbReference type="RefSeq" id="WP_272085444.1">
    <property type="nucleotide sequence ID" value="NZ_JAQNDL010000001.1"/>
</dbReference>
<keyword evidence="3" id="KW-1185">Reference proteome</keyword>
<protein>
    <recommendedName>
        <fullName evidence="4">Cytochrome c domain-containing protein</fullName>
    </recommendedName>
</protein>
<sequence length="135" mass="14145">MNYSRAHTLFTDLRTLMFALVLAPLAAAGCGGGEGKDDAGDGPEIDCSTGTTPKFSEMTAVWGKCTTCHASTLSGASRVNAPPGVDFDVYAAAKTHAQTAMHEVYEGEMPPAGLPALSTEEEDQLFRWASCGTPE</sequence>
<dbReference type="InterPro" id="IPR036909">
    <property type="entry name" value="Cyt_c-like_dom_sf"/>
</dbReference>
<evidence type="ECO:0000313" key="3">
    <source>
        <dbReference type="Proteomes" id="UP001221686"/>
    </source>
</evidence>
<organism evidence="2 3">
    <name type="scientific">Nannocystis bainbridge</name>
    <dbReference type="NCBI Taxonomy" id="2995303"/>
    <lineage>
        <taxon>Bacteria</taxon>
        <taxon>Pseudomonadati</taxon>
        <taxon>Myxococcota</taxon>
        <taxon>Polyangia</taxon>
        <taxon>Nannocystales</taxon>
        <taxon>Nannocystaceae</taxon>
        <taxon>Nannocystis</taxon>
    </lineage>
</organism>
<proteinExistence type="predicted"/>
<accession>A0ABT5DWZ6</accession>
<name>A0ABT5DWZ6_9BACT</name>
<dbReference type="SUPFAM" id="SSF46626">
    <property type="entry name" value="Cytochrome c"/>
    <property type="match status" value="1"/>
</dbReference>
<reference evidence="2 3" key="1">
    <citation type="submission" date="2022-11" db="EMBL/GenBank/DDBJ databases">
        <title>Minimal conservation of predation-associated metabolite biosynthetic gene clusters underscores biosynthetic potential of Myxococcota including descriptions for ten novel species: Archangium lansinium sp. nov., Myxococcus landrumus sp. nov., Nannocystis bai.</title>
        <authorList>
            <person name="Ahearne A."/>
            <person name="Stevens C."/>
            <person name="Dowd S."/>
        </authorList>
    </citation>
    <scope>NUCLEOTIDE SEQUENCE [LARGE SCALE GENOMIC DNA]</scope>
    <source>
        <strain evidence="2 3">BB15-2</strain>
    </source>
</reference>
<feature type="chain" id="PRO_5046980382" description="Cytochrome c domain-containing protein" evidence="1">
    <location>
        <begin position="29"/>
        <end position="135"/>
    </location>
</feature>
<feature type="signal peptide" evidence="1">
    <location>
        <begin position="1"/>
        <end position="28"/>
    </location>
</feature>
<evidence type="ECO:0000313" key="2">
    <source>
        <dbReference type="EMBL" id="MDC0716956.1"/>
    </source>
</evidence>
<gene>
    <name evidence="2" type="ORF">POL25_08640</name>
</gene>
<evidence type="ECO:0000256" key="1">
    <source>
        <dbReference type="SAM" id="SignalP"/>
    </source>
</evidence>